<dbReference type="AlphaFoldDB" id="A0A8H6CQ77"/>
<feature type="signal peptide" evidence="1">
    <location>
        <begin position="1"/>
        <end position="22"/>
    </location>
</feature>
<feature type="chain" id="PRO_5034104056" description="AMP-dependent synthetase/ligase domain-containing protein" evidence="1">
    <location>
        <begin position="23"/>
        <end position="224"/>
    </location>
</feature>
<organism evidence="2 3">
    <name type="scientific">Letharia columbiana</name>
    <dbReference type="NCBI Taxonomy" id="112416"/>
    <lineage>
        <taxon>Eukaryota</taxon>
        <taxon>Fungi</taxon>
        <taxon>Dikarya</taxon>
        <taxon>Ascomycota</taxon>
        <taxon>Pezizomycotina</taxon>
        <taxon>Lecanoromycetes</taxon>
        <taxon>OSLEUM clade</taxon>
        <taxon>Lecanoromycetidae</taxon>
        <taxon>Lecanorales</taxon>
        <taxon>Lecanorineae</taxon>
        <taxon>Parmeliaceae</taxon>
        <taxon>Letharia</taxon>
    </lineage>
</organism>
<protein>
    <recommendedName>
        <fullName evidence="4">AMP-dependent synthetase/ligase domain-containing protein</fullName>
    </recommendedName>
</protein>
<accession>A0A8H6CQ77</accession>
<keyword evidence="3" id="KW-1185">Reference proteome</keyword>
<dbReference type="EMBL" id="JACCJC010000084">
    <property type="protein sequence ID" value="KAF6227612.1"/>
    <property type="molecule type" value="Genomic_DNA"/>
</dbReference>
<evidence type="ECO:0000256" key="1">
    <source>
        <dbReference type="SAM" id="SignalP"/>
    </source>
</evidence>
<reference evidence="2 3" key="1">
    <citation type="journal article" date="2020" name="Genomics">
        <title>Complete, high-quality genomes from long-read metagenomic sequencing of two wolf lichen thalli reveals enigmatic genome architecture.</title>
        <authorList>
            <person name="McKenzie S.K."/>
            <person name="Walston R.F."/>
            <person name="Allen J.L."/>
        </authorList>
    </citation>
    <scope>NUCLEOTIDE SEQUENCE [LARGE SCALE GENOMIC DNA]</scope>
    <source>
        <strain evidence="2">WasteWater2</strain>
    </source>
</reference>
<evidence type="ECO:0000313" key="2">
    <source>
        <dbReference type="EMBL" id="KAF6227612.1"/>
    </source>
</evidence>
<dbReference type="Proteomes" id="UP000578531">
    <property type="component" value="Unassembled WGS sequence"/>
</dbReference>
<dbReference type="GeneID" id="59293778"/>
<sequence length="224" mass="25009">MFSCFSTGILFLCSICFPLVRSLICSEEIFGTPKVDDCKQALLEIPFARQSVASYQSQYSHLFAEPQFQEPPFHSVTNNLRPQAIIQLPKIWKHYSCRIALMSQGVSGSPGVIDPTFTATWRNVIDRSARLRSCFAFNPPRGGWISFLSTTKQPAATLYMYDSDSLFSAVINCYMSGGIPIVPVSNEDWADVLKNATLRLPSLSVLTNVTRTLSPSEYKLLDTM</sequence>
<proteinExistence type="predicted"/>
<dbReference type="OrthoDB" id="5348582at2759"/>
<dbReference type="RefSeq" id="XP_037159103.1">
    <property type="nucleotide sequence ID" value="XM_037314014.1"/>
</dbReference>
<keyword evidence="1" id="KW-0732">Signal</keyword>
<evidence type="ECO:0008006" key="4">
    <source>
        <dbReference type="Google" id="ProtNLM"/>
    </source>
</evidence>
<gene>
    <name evidence="2" type="ORF">HO173_012141</name>
</gene>
<comment type="caution">
    <text evidence="2">The sequence shown here is derived from an EMBL/GenBank/DDBJ whole genome shotgun (WGS) entry which is preliminary data.</text>
</comment>
<name>A0A8H6CQ77_9LECA</name>
<evidence type="ECO:0000313" key="3">
    <source>
        <dbReference type="Proteomes" id="UP000578531"/>
    </source>
</evidence>